<feature type="region of interest" description="Disordered" evidence="10">
    <location>
        <begin position="1"/>
        <end position="36"/>
    </location>
</feature>
<evidence type="ECO:0000256" key="9">
    <source>
        <dbReference type="SAM" id="Coils"/>
    </source>
</evidence>
<dbReference type="GO" id="GO:0043015">
    <property type="term" value="F:gamma-tubulin binding"/>
    <property type="evidence" value="ECO:0007669"/>
    <property type="project" value="InterPro"/>
</dbReference>
<evidence type="ECO:0000256" key="10">
    <source>
        <dbReference type="SAM" id="MobiDB-lite"/>
    </source>
</evidence>
<keyword evidence="4" id="KW-0963">Cytoplasm</keyword>
<sequence length="1183" mass="126081">MAGDGGDGGNAFNAAPLATPNLADLPSPQESPITGSIDTLSTSRLEAILSDPLLADAESATPVGGARPDPLLTRTPLLFGDDVEESPTLDRIRVQVDALAALAGDPAPGTPAAAESARPLSPPTDAAKKAEQEEPAPQSRAETAGEASGAAGKAPEVGRQKSDVPKKSEDAPLPRLTPQPQPSTSKPAAAVEKHASWNEAVLDAADAASLLRRDFPRTQEDLAAASPAAAALAESAAILAEDFDARSRMVRRDLAEIRTSLAGVTQPSTLRSTVPTHSTVPAPPVASHRHDKESTSGAGAEMADLVRELGAKYGANAVPEMPQEAKSRPSVAPVAEALDRMLRDAGFAGTGARLDAGEVDTSAAKAVRRAMVEVLGQYERRGKLVQELLATSELSRSKEFEMERALSRLQAERDDATKALAEAERRISAARDAGATEGAVSSEKLRETTRESRRFAQRCVQLEHKVRSLERDNQSMRARLADQVKEDERGRQKGLAAIAKLRRSGTSPAGKTPPRVHTTGPVSAAEVATIYERDRENVVVELDTLKAENRRISEELIAARQEILRKDGSGGWRTPEAGELLEKVSRAESNALESRRRAAEAESNAANATKASETQRFSAERKAESLAEEVASLTLEIDARPTQRDLKAAKRAVELLERKLNAISTRYPDLVEELEEEIAHKLSEHATGGSDPAAHVRWAERASPAEEAFEGAIGSSAFGRMALTDRERMRRDREVHRRGLKRLERLPRDALAGALQDACLAIGCQGDLASLQEGIAVVKRANAAIPRLENFVRTVCAIVLRDGADLVSEPGMATLADGPGDPNAAAGGEIAGEAGRVPRLLRAWLTSLRELGRTRGFVAHVRSTLADRSSANDSGGKVGDMVSPGGAPDLAAMASAVRDLVEAERALLLTKQNLAGAEEALHFVVGGSGSVPAQLERGAAVALAAVAAQAHRLFGNGGKGPGGREPTVEGLIPLMNRAYLAHSEARNALKDIRASLGCTPACTLPELTARVKDLVAACGEELFRSDEPAPADRHFANLANLPRDPNRELLDDYRDVVRKPRQVARAEAIEAKRGGTRVDVGDAVDFDRNPYARACRSAMHMYAVERPAQLIEAVRSHLAETTKMRSALKKHHEVAGEMCELLHCSNKEELPTTVRELVRRVQEAIEIPHQVAVPAATTSEGSS</sequence>
<feature type="region of interest" description="Disordered" evidence="10">
    <location>
        <begin position="500"/>
        <end position="520"/>
    </location>
</feature>
<keyword evidence="7" id="KW-0206">Cytoskeleton</keyword>
<dbReference type="GO" id="GO:0005815">
    <property type="term" value="C:microtubule organizing center"/>
    <property type="evidence" value="ECO:0007669"/>
    <property type="project" value="TreeGrafter"/>
</dbReference>
<accession>A0A830HDX1</accession>
<protein>
    <recommendedName>
        <fullName evidence="3">Centrosomal protein of 70 kDa</fullName>
    </recommendedName>
</protein>
<keyword evidence="12" id="KW-1185">Reference proteome</keyword>
<evidence type="ECO:0000256" key="3">
    <source>
        <dbReference type="ARBA" id="ARBA00018408"/>
    </source>
</evidence>
<evidence type="ECO:0000256" key="1">
    <source>
        <dbReference type="ARBA" id="ARBA00004300"/>
    </source>
</evidence>
<evidence type="ECO:0000256" key="8">
    <source>
        <dbReference type="ARBA" id="ARBA00025273"/>
    </source>
</evidence>
<evidence type="ECO:0000256" key="5">
    <source>
        <dbReference type="ARBA" id="ARBA00022803"/>
    </source>
</evidence>
<comment type="subcellular location">
    <subcellularLocation>
        <location evidence="1">Cytoplasm</location>
        <location evidence="1">Cytoskeleton</location>
        <location evidence="1">Microtubule organizing center</location>
        <location evidence="1">Centrosome</location>
    </subcellularLocation>
</comment>
<keyword evidence="5" id="KW-0802">TPR repeat</keyword>
<evidence type="ECO:0000256" key="2">
    <source>
        <dbReference type="ARBA" id="ARBA00011832"/>
    </source>
</evidence>
<evidence type="ECO:0000256" key="6">
    <source>
        <dbReference type="ARBA" id="ARBA00023054"/>
    </source>
</evidence>
<dbReference type="InterPro" id="IPR037692">
    <property type="entry name" value="CEP70"/>
</dbReference>
<evidence type="ECO:0000256" key="4">
    <source>
        <dbReference type="ARBA" id="ARBA00022490"/>
    </source>
</evidence>
<dbReference type="AlphaFoldDB" id="A0A830HDX1"/>
<feature type="coiled-coil region" evidence="9">
    <location>
        <begin position="402"/>
        <end position="486"/>
    </location>
</feature>
<keyword evidence="6 9" id="KW-0175">Coiled coil</keyword>
<reference evidence="11" key="1">
    <citation type="submission" date="2020-10" db="EMBL/GenBank/DDBJ databases">
        <title>Unveiling of a novel bifunctional photoreceptor, Dualchrome1, isolated from a cosmopolitan green alga.</title>
        <authorList>
            <person name="Suzuki S."/>
            <person name="Kawachi M."/>
        </authorList>
    </citation>
    <scope>NUCLEOTIDE SEQUENCE</scope>
    <source>
        <strain evidence="11">NIES 2893</strain>
    </source>
</reference>
<comment type="function">
    <text evidence="8">Plays a role in the organization of both preexisting and nascent microtubules in interphase cells. During mitosis, required for the organization and orientation of the mitotic spindle.</text>
</comment>
<gene>
    <name evidence="11" type="ORF">PPROV_000434600</name>
</gene>
<evidence type="ECO:0000313" key="12">
    <source>
        <dbReference type="Proteomes" id="UP000660262"/>
    </source>
</evidence>
<comment type="caution">
    <text evidence="11">The sequence shown here is derived from an EMBL/GenBank/DDBJ whole genome shotgun (WGS) entry which is preliminary data.</text>
</comment>
<feature type="compositionally biased region" description="Basic and acidic residues" evidence="10">
    <location>
        <begin position="156"/>
        <end position="172"/>
    </location>
</feature>
<feature type="compositionally biased region" description="Polar residues" evidence="10">
    <location>
        <begin position="267"/>
        <end position="279"/>
    </location>
</feature>
<organism evidence="11 12">
    <name type="scientific">Pycnococcus provasolii</name>
    <dbReference type="NCBI Taxonomy" id="41880"/>
    <lineage>
        <taxon>Eukaryota</taxon>
        <taxon>Viridiplantae</taxon>
        <taxon>Chlorophyta</taxon>
        <taxon>Pseudoscourfieldiophyceae</taxon>
        <taxon>Pseudoscourfieldiales</taxon>
        <taxon>Pycnococcaceae</taxon>
        <taxon>Pycnococcus</taxon>
    </lineage>
</organism>
<feature type="region of interest" description="Disordered" evidence="10">
    <location>
        <begin position="103"/>
        <end position="193"/>
    </location>
</feature>
<dbReference type="PANTHER" id="PTHR14594">
    <property type="entry name" value="CENTROSOMAL PROTEIN OF 70 KDA"/>
    <property type="match status" value="1"/>
</dbReference>
<proteinExistence type="predicted"/>
<dbReference type="EMBL" id="BNJQ01000010">
    <property type="protein sequence ID" value="GHP05596.1"/>
    <property type="molecule type" value="Genomic_DNA"/>
</dbReference>
<feature type="compositionally biased region" description="Low complexity" evidence="10">
    <location>
        <begin position="135"/>
        <end position="155"/>
    </location>
</feature>
<comment type="subunit">
    <text evidence="2">Directly interacts with tubulin-gamma; this interaction determines centrosomal localization.</text>
</comment>
<dbReference type="PANTHER" id="PTHR14594:SF1">
    <property type="entry name" value="CENTROSOMAL PROTEIN OF 70 KDA"/>
    <property type="match status" value="1"/>
</dbReference>
<evidence type="ECO:0000256" key="7">
    <source>
        <dbReference type="ARBA" id="ARBA00023212"/>
    </source>
</evidence>
<evidence type="ECO:0000313" key="11">
    <source>
        <dbReference type="EMBL" id="GHP05596.1"/>
    </source>
</evidence>
<feature type="compositionally biased region" description="Low complexity" evidence="10">
    <location>
        <begin position="103"/>
        <end position="114"/>
    </location>
</feature>
<dbReference type="GO" id="GO:0060271">
    <property type="term" value="P:cilium assembly"/>
    <property type="evidence" value="ECO:0007669"/>
    <property type="project" value="InterPro"/>
</dbReference>
<name>A0A830HDX1_9CHLO</name>
<dbReference type="OrthoDB" id="2020926at2759"/>
<feature type="region of interest" description="Disordered" evidence="10">
    <location>
        <begin position="597"/>
        <end position="620"/>
    </location>
</feature>
<feature type="region of interest" description="Disordered" evidence="10">
    <location>
        <begin position="267"/>
        <end position="297"/>
    </location>
</feature>
<dbReference type="Proteomes" id="UP000660262">
    <property type="component" value="Unassembled WGS sequence"/>
</dbReference>
<dbReference type="GO" id="GO:0070507">
    <property type="term" value="P:regulation of microtubule cytoskeleton organization"/>
    <property type="evidence" value="ECO:0007669"/>
    <property type="project" value="InterPro"/>
</dbReference>